<comment type="caution">
    <text evidence="4">The sequence shown here is derived from an EMBL/GenBank/DDBJ whole genome shotgun (WGS) entry which is preliminary data.</text>
</comment>
<protein>
    <recommendedName>
        <fullName evidence="2">Phosphoesterase</fullName>
        <ecNumber evidence="2">3.1.4.-</ecNumber>
    </recommendedName>
</protein>
<dbReference type="SUPFAM" id="SSF56300">
    <property type="entry name" value="Metallo-dependent phosphatases"/>
    <property type="match status" value="1"/>
</dbReference>
<dbReference type="OrthoDB" id="9800565at2"/>
<name>E1KWR4_FINMA</name>
<dbReference type="GO" id="GO:0046872">
    <property type="term" value="F:metal ion binding"/>
    <property type="evidence" value="ECO:0007669"/>
    <property type="project" value="UniProtKB-KW"/>
</dbReference>
<feature type="domain" description="Calcineurin-like phosphoesterase" evidence="3">
    <location>
        <begin position="1"/>
        <end position="162"/>
    </location>
</feature>
<dbReference type="NCBIfam" id="TIGR00040">
    <property type="entry name" value="yfcE"/>
    <property type="match status" value="1"/>
</dbReference>
<dbReference type="Gene3D" id="3.60.21.10">
    <property type="match status" value="1"/>
</dbReference>
<keyword evidence="4" id="KW-0378">Hydrolase</keyword>
<evidence type="ECO:0000313" key="4">
    <source>
        <dbReference type="EMBL" id="EFL54530.1"/>
    </source>
</evidence>
<dbReference type="InterPro" id="IPR000979">
    <property type="entry name" value="Phosphodiesterase_MJ0936/Vps29"/>
</dbReference>
<dbReference type="InterPro" id="IPR024654">
    <property type="entry name" value="Calcineurin-like_PHP_lpxH"/>
</dbReference>
<dbReference type="Pfam" id="PF12850">
    <property type="entry name" value="Metallophos_2"/>
    <property type="match status" value="1"/>
</dbReference>
<dbReference type="AlphaFoldDB" id="E1KWR4"/>
<evidence type="ECO:0000313" key="5">
    <source>
        <dbReference type="Proteomes" id="UP000003807"/>
    </source>
</evidence>
<dbReference type="GO" id="GO:0016787">
    <property type="term" value="F:hydrolase activity"/>
    <property type="evidence" value="ECO:0007669"/>
    <property type="project" value="UniProtKB-UniRule"/>
</dbReference>
<proteinExistence type="inferred from homology"/>
<dbReference type="InterPro" id="IPR029052">
    <property type="entry name" value="Metallo-depent_PP-like"/>
</dbReference>
<accession>E1KWR4</accession>
<dbReference type="EC" id="3.1.4.-" evidence="2"/>
<dbReference type="InterPro" id="IPR053193">
    <property type="entry name" value="MetalloPDE_YfcE-like"/>
</dbReference>
<dbReference type="InterPro" id="IPR041802">
    <property type="entry name" value="MPP_YfcE"/>
</dbReference>
<organism evidence="4 5">
    <name type="scientific">Finegoldia magna BVS033A4</name>
    <dbReference type="NCBI Taxonomy" id="866773"/>
    <lineage>
        <taxon>Bacteria</taxon>
        <taxon>Bacillati</taxon>
        <taxon>Bacillota</taxon>
        <taxon>Tissierellia</taxon>
        <taxon>Tissierellales</taxon>
        <taxon>Peptoniphilaceae</taxon>
        <taxon>Finegoldia</taxon>
    </lineage>
</organism>
<dbReference type="PANTHER" id="PTHR43165:SF1">
    <property type="entry name" value="PHOSPHODIESTERASE MJ0936"/>
    <property type="match status" value="1"/>
</dbReference>
<dbReference type="CDD" id="cd00841">
    <property type="entry name" value="MPP_YfcE"/>
    <property type="match status" value="1"/>
</dbReference>
<comment type="similarity">
    <text evidence="1 2">Belongs to the metallophosphoesterase superfamily. YfcE family.</text>
</comment>
<dbReference type="RefSeq" id="WP_002839585.1">
    <property type="nucleotide sequence ID" value="NZ_AEDP01000021.1"/>
</dbReference>
<reference evidence="4 5" key="1">
    <citation type="submission" date="2010-08" db="EMBL/GenBank/DDBJ databases">
        <authorList>
            <person name="Durkin A.S."/>
            <person name="Madupu R."/>
            <person name="Torralba M."/>
            <person name="Gillis M."/>
            <person name="Methe B."/>
            <person name="Sutton G."/>
            <person name="Nelson K.E."/>
        </authorList>
    </citation>
    <scope>NUCLEOTIDE SEQUENCE [LARGE SCALE GENOMIC DNA]</scope>
    <source>
        <strain evidence="4 5">BVS033A4</strain>
    </source>
</reference>
<sequence>MKIGVISDTHGSLDNTKKALEILKDCDTILHLGDVLYHGPRNALPEDYNPKDLAVIFKSMDNVIYTRGNCDSDVDQMVIEHDLTQKHRILNLGRFRIFTIHGYEEDEDNRIRIANANNCDIVITGHTHVKVLEEKDGVILLNPGSPSIPKDGVKSVAIIDEDEIKLIDVDSNKVVSSLKNKVN</sequence>
<evidence type="ECO:0000256" key="2">
    <source>
        <dbReference type="RuleBase" id="RU362039"/>
    </source>
</evidence>
<evidence type="ECO:0000259" key="3">
    <source>
        <dbReference type="Pfam" id="PF12850"/>
    </source>
</evidence>
<dbReference type="PANTHER" id="PTHR43165">
    <property type="entry name" value="METALLOPHOSPHOESTERASE"/>
    <property type="match status" value="1"/>
</dbReference>
<dbReference type="NCBIfam" id="NF006988">
    <property type="entry name" value="PRK09453.1"/>
    <property type="match status" value="1"/>
</dbReference>
<evidence type="ECO:0000256" key="1">
    <source>
        <dbReference type="ARBA" id="ARBA00008950"/>
    </source>
</evidence>
<comment type="cofactor">
    <cofactor evidence="2">
        <name>a divalent metal cation</name>
        <dbReference type="ChEBI" id="CHEBI:60240"/>
    </cofactor>
</comment>
<dbReference type="EMBL" id="AEDP01000021">
    <property type="protein sequence ID" value="EFL54530.1"/>
    <property type="molecule type" value="Genomic_DNA"/>
</dbReference>
<keyword evidence="2" id="KW-0479">Metal-binding</keyword>
<dbReference type="Proteomes" id="UP000003807">
    <property type="component" value="Unassembled WGS sequence"/>
</dbReference>
<gene>
    <name evidence="4" type="ORF">HMPREF9289_0334</name>
</gene>